<sequence>MNWADFLEQVEAWIPADAQRVYAIVDDLSAHRATDVLLFALARPRWEFVFQPKYAAYLNLIEPWWKVLRNLALKGRRFKTWEEVSRAVEEATVYWNQHCPPFVWGRRRRHQPRCRPRRQATCRITHLR</sequence>
<accession>A0A1U7CNL6</accession>
<dbReference type="STRING" id="1387353.BSF38_01966"/>
<keyword evidence="3" id="KW-1185">Reference proteome</keyword>
<dbReference type="InterPro" id="IPR038717">
    <property type="entry name" value="Tc1-like_DDE_dom"/>
</dbReference>
<proteinExistence type="predicted"/>
<name>A0A1U7CNL6_9BACT</name>
<evidence type="ECO:0000313" key="3">
    <source>
        <dbReference type="Proteomes" id="UP000186309"/>
    </source>
</evidence>
<protein>
    <recommendedName>
        <fullName evidence="1">Tc1-like transposase DDE domain-containing protein</fullName>
    </recommendedName>
</protein>
<organism evidence="2 3">
    <name type="scientific">Paludisphaera borealis</name>
    <dbReference type="NCBI Taxonomy" id="1387353"/>
    <lineage>
        <taxon>Bacteria</taxon>
        <taxon>Pseudomonadati</taxon>
        <taxon>Planctomycetota</taxon>
        <taxon>Planctomycetia</taxon>
        <taxon>Isosphaerales</taxon>
        <taxon>Isosphaeraceae</taxon>
        <taxon>Paludisphaera</taxon>
    </lineage>
</organism>
<dbReference type="EMBL" id="CP019082">
    <property type="protein sequence ID" value="APW60496.1"/>
    <property type="molecule type" value="Genomic_DNA"/>
</dbReference>
<dbReference type="GO" id="GO:0003676">
    <property type="term" value="F:nucleic acid binding"/>
    <property type="evidence" value="ECO:0007669"/>
    <property type="project" value="InterPro"/>
</dbReference>
<dbReference type="KEGG" id="pbor:BSF38_01966"/>
<dbReference type="InterPro" id="IPR036397">
    <property type="entry name" value="RNaseH_sf"/>
</dbReference>
<gene>
    <name evidence="2" type="ORF">BSF38_01966</name>
</gene>
<dbReference type="Proteomes" id="UP000186309">
    <property type="component" value="Chromosome"/>
</dbReference>
<dbReference type="Gene3D" id="3.30.420.10">
    <property type="entry name" value="Ribonuclease H-like superfamily/Ribonuclease H"/>
    <property type="match status" value="1"/>
</dbReference>
<reference evidence="3" key="1">
    <citation type="submission" date="2016-12" db="EMBL/GenBank/DDBJ databases">
        <title>Comparative genomics of four Isosphaeraceae planctomycetes: a common pool of plasmids and glycoside hydrolase genes.</title>
        <authorList>
            <person name="Ivanova A."/>
        </authorList>
    </citation>
    <scope>NUCLEOTIDE SEQUENCE [LARGE SCALE GENOMIC DNA]</scope>
    <source>
        <strain evidence="3">PX4</strain>
    </source>
</reference>
<evidence type="ECO:0000259" key="1">
    <source>
        <dbReference type="Pfam" id="PF13358"/>
    </source>
</evidence>
<evidence type="ECO:0000313" key="2">
    <source>
        <dbReference type="EMBL" id="APW60496.1"/>
    </source>
</evidence>
<dbReference type="Pfam" id="PF13358">
    <property type="entry name" value="DDE_3"/>
    <property type="match status" value="1"/>
</dbReference>
<dbReference type="AlphaFoldDB" id="A0A1U7CNL6"/>
<feature type="domain" description="Tc1-like transposase DDE" evidence="1">
    <location>
        <begin position="3"/>
        <end position="84"/>
    </location>
</feature>